<dbReference type="SMART" id="SM00881">
    <property type="entry name" value="CoA_binding"/>
    <property type="match status" value="1"/>
</dbReference>
<gene>
    <name evidence="8" type="ordered locus">Mhar_1466</name>
</gene>
<dbReference type="Gene3D" id="3.30.1490.20">
    <property type="entry name" value="ATP-grasp fold, A domain"/>
    <property type="match status" value="1"/>
</dbReference>
<evidence type="ECO:0000259" key="7">
    <source>
        <dbReference type="PROSITE" id="PS50975"/>
    </source>
</evidence>
<evidence type="ECO:0000256" key="6">
    <source>
        <dbReference type="PROSITE-ProRule" id="PRU00409"/>
    </source>
</evidence>
<dbReference type="Gene3D" id="3.30.470.20">
    <property type="entry name" value="ATP-grasp fold, B domain"/>
    <property type="match status" value="1"/>
</dbReference>
<keyword evidence="9" id="KW-1185">Reference proteome</keyword>
<dbReference type="PANTHER" id="PTHR43334">
    <property type="entry name" value="ACETATE--COA LIGASE [ADP-FORMING]"/>
    <property type="match status" value="1"/>
</dbReference>
<dbReference type="EC" id="6.2.1.13" evidence="2"/>
<dbReference type="InterPro" id="IPR003781">
    <property type="entry name" value="CoA-bd"/>
</dbReference>
<keyword evidence="3" id="KW-0436">Ligase</keyword>
<dbReference type="Pfam" id="PF13607">
    <property type="entry name" value="Succ_CoA_lig"/>
    <property type="match status" value="1"/>
</dbReference>
<evidence type="ECO:0000256" key="1">
    <source>
        <dbReference type="ARBA" id="ARBA00001619"/>
    </source>
</evidence>
<evidence type="ECO:0000313" key="9">
    <source>
        <dbReference type="Proteomes" id="UP000005877"/>
    </source>
</evidence>
<dbReference type="Pfam" id="PF13380">
    <property type="entry name" value="CoA_binding_2"/>
    <property type="match status" value="1"/>
</dbReference>
<evidence type="ECO:0000256" key="3">
    <source>
        <dbReference type="ARBA" id="ARBA00022598"/>
    </source>
</evidence>
<dbReference type="InterPro" id="IPR036291">
    <property type="entry name" value="NAD(P)-bd_dom_sf"/>
</dbReference>
<dbReference type="Proteomes" id="UP000005877">
    <property type="component" value="Chromosome"/>
</dbReference>
<keyword evidence="5 6" id="KW-0067">ATP-binding</keyword>
<dbReference type="AlphaFoldDB" id="G7WNY9"/>
<organism evidence="8 9">
    <name type="scientific">Methanothrix harundinacea (strain 6Ac)</name>
    <name type="common">Methanosaeta harundinacea</name>
    <dbReference type="NCBI Taxonomy" id="1110509"/>
    <lineage>
        <taxon>Archaea</taxon>
        <taxon>Methanobacteriati</taxon>
        <taxon>Methanobacteriota</taxon>
        <taxon>Stenosarchaea group</taxon>
        <taxon>Methanomicrobia</taxon>
        <taxon>Methanotrichales</taxon>
        <taxon>Methanotrichaceae</taxon>
        <taxon>Methanothrix</taxon>
    </lineage>
</organism>
<protein>
    <recommendedName>
        <fullName evidence="2">acetate--CoA ligase (ADP-forming)</fullName>
        <ecNumber evidence="2">6.2.1.13</ecNumber>
    </recommendedName>
</protein>
<dbReference type="PATRIC" id="fig|1110509.7.peg.1638"/>
<dbReference type="InterPro" id="IPR016102">
    <property type="entry name" value="Succinyl-CoA_synth-like"/>
</dbReference>
<evidence type="ECO:0000256" key="4">
    <source>
        <dbReference type="ARBA" id="ARBA00022741"/>
    </source>
</evidence>
<dbReference type="STRING" id="1110509.Mhar_1466"/>
<dbReference type="GO" id="GO:0005524">
    <property type="term" value="F:ATP binding"/>
    <property type="evidence" value="ECO:0007669"/>
    <property type="project" value="UniProtKB-UniRule"/>
</dbReference>
<dbReference type="SUPFAM" id="SSF52210">
    <property type="entry name" value="Succinyl-CoA synthetase domains"/>
    <property type="match status" value="2"/>
</dbReference>
<reference evidence="8 9" key="1">
    <citation type="journal article" date="2012" name="PLoS ONE">
        <title>The genome characteristics and predicted function of methyl-group oxidation pathway in the obligate aceticlastic methanogens, Methanosaeta spp.</title>
        <authorList>
            <person name="Zhu J."/>
            <person name="Zheng H."/>
            <person name="Ai G."/>
            <person name="Zhang G."/>
            <person name="Liu D."/>
            <person name="Liu X."/>
            <person name="Dong X."/>
        </authorList>
    </citation>
    <scope>NUCLEOTIDE SEQUENCE [LARGE SCALE GENOMIC DNA]</scope>
    <source>
        <strain evidence="8 9">6Ac</strain>
    </source>
</reference>
<dbReference type="InterPro" id="IPR051538">
    <property type="entry name" value="Acyl-CoA_Synth/Transferase"/>
</dbReference>
<dbReference type="InterPro" id="IPR013815">
    <property type="entry name" value="ATP_grasp_subdomain_1"/>
</dbReference>
<dbReference type="Pfam" id="PF19045">
    <property type="entry name" value="Ligase_CoA_2"/>
    <property type="match status" value="1"/>
</dbReference>
<comment type="catalytic activity">
    <reaction evidence="1">
        <text>acetate + ATP + CoA = acetyl-CoA + ADP + phosphate</text>
        <dbReference type="Rhea" id="RHEA:15081"/>
        <dbReference type="ChEBI" id="CHEBI:30089"/>
        <dbReference type="ChEBI" id="CHEBI:30616"/>
        <dbReference type="ChEBI" id="CHEBI:43474"/>
        <dbReference type="ChEBI" id="CHEBI:57287"/>
        <dbReference type="ChEBI" id="CHEBI:57288"/>
        <dbReference type="ChEBI" id="CHEBI:456216"/>
        <dbReference type="EC" id="6.2.1.13"/>
    </reaction>
</comment>
<keyword evidence="4 6" id="KW-0547">Nucleotide-binding</keyword>
<evidence type="ECO:0000313" key="8">
    <source>
        <dbReference type="EMBL" id="AET64830.1"/>
    </source>
</evidence>
<evidence type="ECO:0000256" key="5">
    <source>
        <dbReference type="ARBA" id="ARBA00022840"/>
    </source>
</evidence>
<evidence type="ECO:0000256" key="2">
    <source>
        <dbReference type="ARBA" id="ARBA00012957"/>
    </source>
</evidence>
<dbReference type="PANTHER" id="PTHR43334:SF1">
    <property type="entry name" value="3-HYDROXYPROPIONATE--COA LIGASE [ADP-FORMING]"/>
    <property type="match status" value="1"/>
</dbReference>
<dbReference type="InterPro" id="IPR032875">
    <property type="entry name" value="Succ_CoA_lig_flav_dom"/>
</dbReference>
<dbReference type="Gene3D" id="3.40.50.261">
    <property type="entry name" value="Succinyl-CoA synthetase domains"/>
    <property type="match status" value="2"/>
</dbReference>
<dbReference type="GO" id="GO:0043758">
    <property type="term" value="F:acetate-CoA ligase (ADP-forming) activity"/>
    <property type="evidence" value="ECO:0007669"/>
    <property type="project" value="UniProtKB-EC"/>
</dbReference>
<feature type="domain" description="ATP-grasp" evidence="7">
    <location>
        <begin position="31"/>
        <end position="67"/>
    </location>
</feature>
<dbReference type="HOGENOM" id="CLU_007415_2_2_2"/>
<dbReference type="SUPFAM" id="SSF51735">
    <property type="entry name" value="NAD(P)-binding Rossmann-fold domains"/>
    <property type="match status" value="1"/>
</dbReference>
<name>G7WNY9_METH6</name>
<dbReference type="FunFam" id="3.30.1490.20:FF:000020">
    <property type="entry name" value="Protein lysine acetyltransferase"/>
    <property type="match status" value="1"/>
</dbReference>
<dbReference type="GO" id="GO:0046872">
    <property type="term" value="F:metal ion binding"/>
    <property type="evidence" value="ECO:0007669"/>
    <property type="project" value="InterPro"/>
</dbReference>
<dbReference type="EMBL" id="CP003117">
    <property type="protein sequence ID" value="AET64830.1"/>
    <property type="molecule type" value="Genomic_DNA"/>
</dbReference>
<sequence>MERKKMVDLFTEVAGRAEAEDRRYLMEHEVKAVLEGLGISTTGSGVARSEEEAVGMAEAIGYPVVLKIASPEVVHKSDAGGVKLDLKGPEEVGRAYAEMVEAFRGKEIFGVSVQRMAPPGTEAIVGVARDPTFGPILMFGLGGIFVEILRDVSLRSIPITEADAEDMIRGIKGRPLLEGYRGRSADIPALKALLLEISDLVVRHPEIGEMDLNPVILYPEGYAVVDARIIIGEVPEPSAEAPPKVQDLHDLFYPRSIAVIGASGTRGKLGWNVFCNLINHDFQGELYPINPRAESIMGIKAYPRISAVKKPIDVAVILVQASMTPEVVKECCDSGVKYVIVESAGFAEMGEAGRRIEEEMKAITDAYGVRLLGPNCSGIINTHCSMVQSIGIVDALSKGNIGLISQAGVCAAGMLWGLRHIMDFGIVATIGNKLDINETDMLEAVSADENVEVVCMYLESVKGGRRFIDAARRITREKPIIALKSGRTEAGKRAVASHTASIAGDDLVYSAVFSQAGVIRARDYEHMFNLARAVSKQPFPEKDGVFIITYAGSLGVISADAVIDEGMRLSELEPSLKERLLALLPEYVGGTNPVDYTFSMDAETVKRTIEIGVESEDVGSFIVILQAEILGSYVAPLGGIDYGGKPIMVCVAGKEFAMEDVIKMENAGIPVYQTPEQCADAISVMYRHWQSSR</sequence>
<proteinExistence type="predicted"/>
<dbReference type="PROSITE" id="PS50975">
    <property type="entry name" value="ATP_GRASP"/>
    <property type="match status" value="1"/>
</dbReference>
<dbReference type="SUPFAM" id="SSF56059">
    <property type="entry name" value="Glutathione synthetase ATP-binding domain-like"/>
    <property type="match status" value="1"/>
</dbReference>
<dbReference type="KEGG" id="mhi:Mhar_1466"/>
<dbReference type="Pfam" id="PF13549">
    <property type="entry name" value="ATP-grasp_5"/>
    <property type="match status" value="1"/>
</dbReference>
<dbReference type="InterPro" id="IPR043938">
    <property type="entry name" value="Ligase_CoA_dom"/>
</dbReference>
<accession>G7WNY9</accession>
<dbReference type="InterPro" id="IPR011761">
    <property type="entry name" value="ATP-grasp"/>
</dbReference>
<dbReference type="Gene3D" id="3.40.50.720">
    <property type="entry name" value="NAD(P)-binding Rossmann-like Domain"/>
    <property type="match status" value="1"/>
</dbReference>